<proteinExistence type="predicted"/>
<sequence length="308" mass="32975">MSGHFLDDDARRRSADLFVALASRQTTFADVIKDKFADWRQLFVGMKSLKKDDGSALSGVAQRSGAPCEFDTWGRERSPMFSDEFERFLADEACVEACAEDLGAFEALRAALAGAASGREKTPVKTPGSVAGGGIGGGDVASEVERSFRRMKTPSASAAERDAEPESFVVEKPRAASVRGTLGGATRVETVAAPTREPMRANVTPPPSRTAGMTVKKSPPPTPMPAQLSPPQSEYANTTPTIGDEAHVEHLMSYLTGFHGLLFGLKEHVKRIREATVENVAHELARTDARLDTAIARLEAAMGVESGR</sequence>
<reference evidence="2 4" key="1">
    <citation type="journal article" date="2006" name="Proc. Natl. Acad. Sci. U.S.A.">
        <title>Genome analysis of the smallest free-living eukaryote Ostreococcus tauri unveils many unique features.</title>
        <authorList>
            <person name="Derelle E."/>
            <person name="Ferraz C."/>
            <person name="Rombauts S."/>
            <person name="Rouze P."/>
            <person name="Worden A.Z."/>
            <person name="Robbens S."/>
            <person name="Partensky F."/>
            <person name="Degroeve S."/>
            <person name="Echeynie S."/>
            <person name="Cooke R."/>
            <person name="Saeys Y."/>
            <person name="Wuyts J."/>
            <person name="Jabbari K."/>
            <person name="Bowler C."/>
            <person name="Panaud O."/>
            <person name="Piegu B."/>
            <person name="Ball S.G."/>
            <person name="Ral J.-P."/>
            <person name="Bouget F.-Y."/>
            <person name="Piganeau G."/>
            <person name="De Baets B."/>
            <person name="Picard A."/>
            <person name="Delseny M."/>
            <person name="Demaille J."/>
            <person name="Van de Peer Y."/>
            <person name="Moreau H."/>
        </authorList>
    </citation>
    <scope>NUCLEOTIDE SEQUENCE [LARGE SCALE GENOMIC DNA]</scope>
    <source>
        <strain evidence="2 4">OTTH0595</strain>
    </source>
</reference>
<dbReference type="OMA" id="AESRYHA"/>
<reference evidence="2" key="2">
    <citation type="journal article" date="2014" name="BMC Genomics">
        <title>An improved genome of the model marine alga Ostreococcus tauri unfolds by assessing Illumina de novo assemblies.</title>
        <authorList>
            <person name="Blanc-Mathieu R."/>
            <person name="Verhelst B."/>
            <person name="Derelle E."/>
            <person name="Rombauts S."/>
            <person name="Bouget F.Y."/>
            <person name="Carre I."/>
            <person name="Chateau A."/>
            <person name="Eyre-Walker A."/>
            <person name="Grimsley N."/>
            <person name="Moreau H."/>
            <person name="Piegu B."/>
            <person name="Rivals E."/>
            <person name="Schackwitz W."/>
            <person name="Van de Peer Y."/>
            <person name="Piganeau G."/>
        </authorList>
    </citation>
    <scope>NUCLEOTIDE SEQUENCE</scope>
    <source>
        <strain evidence="2">RCC4221</strain>
    </source>
</reference>
<dbReference type="Proteomes" id="UP000009170">
    <property type="component" value="Unassembled WGS sequence"/>
</dbReference>
<accession>A0A454XYG2</accession>
<dbReference type="EMBL" id="KZ155838">
    <property type="protein sequence ID" value="OUS42485.1"/>
    <property type="molecule type" value="Genomic_DNA"/>
</dbReference>
<dbReference type="KEGG" id="ota:OT_ostta01g04960"/>
<reference evidence="3" key="3">
    <citation type="submission" date="2017-04" db="EMBL/GenBank/DDBJ databases">
        <title>Population genomics of picophytoplankton unveils novel chromosome hypervariability.</title>
        <authorList>
            <consortium name="DOE Joint Genome Institute"/>
            <person name="Blanc-Mathieu R."/>
            <person name="Krasovec M."/>
            <person name="Hebrard M."/>
            <person name="Yau S."/>
            <person name="Desgranges E."/>
            <person name="Martin J."/>
            <person name="Schackwitz W."/>
            <person name="Kuo A."/>
            <person name="Salin G."/>
            <person name="Donnadieu C."/>
            <person name="Desdevises Y."/>
            <person name="Sanchez-Ferandin S."/>
            <person name="Moreau H."/>
            <person name="Rivals E."/>
            <person name="Grigoriev I.V."/>
            <person name="Grimsley N."/>
            <person name="Eyre-Walker A."/>
            <person name="Piganeau G."/>
        </authorList>
    </citation>
    <scope>NUCLEOTIDE SEQUENCE [LARGE SCALE GENOMIC DNA]</scope>
    <source>
        <strain evidence="3">RCC 1115</strain>
    </source>
</reference>
<dbReference type="Proteomes" id="UP000195557">
    <property type="component" value="Unassembled WGS sequence"/>
</dbReference>
<accession>A0A1Y5I626</accession>
<evidence type="ECO:0000313" key="4">
    <source>
        <dbReference type="Proteomes" id="UP000009170"/>
    </source>
</evidence>
<feature type="compositionally biased region" description="Polar residues" evidence="1">
    <location>
        <begin position="229"/>
        <end position="238"/>
    </location>
</feature>
<name>Q01FU3_OSTTA</name>
<dbReference type="OrthoDB" id="10538457at2759"/>
<feature type="region of interest" description="Disordered" evidence="1">
    <location>
        <begin position="119"/>
        <end position="138"/>
    </location>
</feature>
<dbReference type="AlphaFoldDB" id="Q01FU3"/>
<protein>
    <submittedName>
        <fullName evidence="2">Unnamed product</fullName>
    </submittedName>
</protein>
<feature type="region of interest" description="Disordered" evidence="1">
    <location>
        <begin position="198"/>
        <end position="238"/>
    </location>
</feature>
<evidence type="ECO:0000313" key="3">
    <source>
        <dbReference type="EMBL" id="OUS42485.1"/>
    </source>
</evidence>
<dbReference type="EMBL" id="CAID01000001">
    <property type="protein sequence ID" value="CAL50401.1"/>
    <property type="molecule type" value="Genomic_DNA"/>
</dbReference>
<dbReference type="InParanoid" id="Q01FU3"/>
<evidence type="ECO:0000313" key="2">
    <source>
        <dbReference type="EMBL" id="CAL50401.1"/>
    </source>
</evidence>
<dbReference type="RefSeq" id="XP_003074550.1">
    <property type="nucleotide sequence ID" value="XM_003074503.1"/>
</dbReference>
<gene>
    <name evidence="3" type="ORF">BE221DRAFT_201379</name>
    <name evidence="2" type="ORF">OT_ostta01g04960</name>
</gene>
<organism evidence="2 4">
    <name type="scientific">Ostreococcus tauri</name>
    <name type="common">Marine green alga</name>
    <dbReference type="NCBI Taxonomy" id="70448"/>
    <lineage>
        <taxon>Eukaryota</taxon>
        <taxon>Viridiplantae</taxon>
        <taxon>Chlorophyta</taxon>
        <taxon>Mamiellophyceae</taxon>
        <taxon>Mamiellales</taxon>
        <taxon>Bathycoccaceae</taxon>
        <taxon>Ostreococcus</taxon>
    </lineage>
</organism>
<keyword evidence="4" id="KW-1185">Reference proteome</keyword>
<dbReference type="GeneID" id="9834811"/>
<accession>Q01FU3</accession>
<evidence type="ECO:0000256" key="1">
    <source>
        <dbReference type="SAM" id="MobiDB-lite"/>
    </source>
</evidence>